<dbReference type="OrthoDB" id="6121208at2"/>
<feature type="transmembrane region" description="Helical" evidence="5">
    <location>
        <begin position="7"/>
        <end position="25"/>
    </location>
</feature>
<name>A0A2N5X5L0_9GAMM</name>
<sequence length="101" mass="10880">MKLLRNLIYIAVVLAMAAVGALFALQNEAPVPLDVLVYTFEPRSLALWLLIAFALGGVLGLVMSSALMLRKRAALATVNRQLAKCKAEVDKLRTAGLKDGE</sequence>
<dbReference type="InterPro" id="IPR010445">
    <property type="entry name" value="LapA_dom"/>
</dbReference>
<dbReference type="Pfam" id="PF06305">
    <property type="entry name" value="LapA_dom"/>
    <property type="match status" value="1"/>
</dbReference>
<organism evidence="7 8">
    <name type="scientific">Pseudohalioglobus lutimaris</name>
    <dbReference type="NCBI Taxonomy" id="1737061"/>
    <lineage>
        <taxon>Bacteria</taxon>
        <taxon>Pseudomonadati</taxon>
        <taxon>Pseudomonadota</taxon>
        <taxon>Gammaproteobacteria</taxon>
        <taxon>Cellvibrionales</taxon>
        <taxon>Halieaceae</taxon>
        <taxon>Pseudohalioglobus</taxon>
    </lineage>
</organism>
<reference evidence="7 8" key="1">
    <citation type="submission" date="2018-01" db="EMBL/GenBank/DDBJ databases">
        <title>The draft genome sequence of Halioglobus lutimaris HF004.</title>
        <authorList>
            <person name="Du Z.-J."/>
            <person name="Shi M.-J."/>
        </authorList>
    </citation>
    <scope>NUCLEOTIDE SEQUENCE [LARGE SCALE GENOMIC DNA]</scope>
    <source>
        <strain evidence="7 8">HF004</strain>
    </source>
</reference>
<dbReference type="Proteomes" id="UP000235005">
    <property type="component" value="Unassembled WGS sequence"/>
</dbReference>
<dbReference type="AlphaFoldDB" id="A0A2N5X5L0"/>
<keyword evidence="2 5" id="KW-0812">Transmembrane</keyword>
<keyword evidence="3 5" id="KW-1133">Transmembrane helix</keyword>
<accession>A0A2N5X5L0</accession>
<evidence type="ECO:0000256" key="5">
    <source>
        <dbReference type="SAM" id="Phobius"/>
    </source>
</evidence>
<evidence type="ECO:0000256" key="2">
    <source>
        <dbReference type="ARBA" id="ARBA00022692"/>
    </source>
</evidence>
<dbReference type="GO" id="GO:0005886">
    <property type="term" value="C:plasma membrane"/>
    <property type="evidence" value="ECO:0007669"/>
    <property type="project" value="InterPro"/>
</dbReference>
<protein>
    <submittedName>
        <fullName evidence="7">DUF1049 domain-containing protein</fullName>
    </submittedName>
</protein>
<evidence type="ECO:0000256" key="4">
    <source>
        <dbReference type="ARBA" id="ARBA00023136"/>
    </source>
</evidence>
<evidence type="ECO:0000256" key="3">
    <source>
        <dbReference type="ARBA" id="ARBA00022989"/>
    </source>
</evidence>
<dbReference type="EMBL" id="PKUS01000005">
    <property type="protein sequence ID" value="PLW69767.1"/>
    <property type="molecule type" value="Genomic_DNA"/>
</dbReference>
<gene>
    <name evidence="7" type="ORF">C0039_07110</name>
</gene>
<evidence type="ECO:0000256" key="1">
    <source>
        <dbReference type="ARBA" id="ARBA00022475"/>
    </source>
</evidence>
<evidence type="ECO:0000259" key="6">
    <source>
        <dbReference type="Pfam" id="PF06305"/>
    </source>
</evidence>
<feature type="transmembrane region" description="Helical" evidence="5">
    <location>
        <begin position="45"/>
        <end position="69"/>
    </location>
</feature>
<evidence type="ECO:0000313" key="8">
    <source>
        <dbReference type="Proteomes" id="UP000235005"/>
    </source>
</evidence>
<proteinExistence type="predicted"/>
<feature type="domain" description="Lipopolysaccharide assembly protein A" evidence="6">
    <location>
        <begin position="26"/>
        <end position="89"/>
    </location>
</feature>
<keyword evidence="8" id="KW-1185">Reference proteome</keyword>
<evidence type="ECO:0000313" key="7">
    <source>
        <dbReference type="EMBL" id="PLW69767.1"/>
    </source>
</evidence>
<dbReference type="RefSeq" id="WP_076001672.1">
    <property type="nucleotide sequence ID" value="NZ_PKUS01000005.1"/>
</dbReference>
<keyword evidence="1" id="KW-1003">Cell membrane</keyword>
<keyword evidence="4 5" id="KW-0472">Membrane</keyword>
<comment type="caution">
    <text evidence="7">The sequence shown here is derived from an EMBL/GenBank/DDBJ whole genome shotgun (WGS) entry which is preliminary data.</text>
</comment>